<dbReference type="AlphaFoldDB" id="K5CR05"/>
<dbReference type="EMBL" id="AGXW01000002">
    <property type="protein sequence ID" value="EKJ92256.1"/>
    <property type="molecule type" value="Genomic_DNA"/>
</dbReference>
<evidence type="ECO:0000313" key="2">
    <source>
        <dbReference type="Proteomes" id="UP000007995"/>
    </source>
</evidence>
<organism evidence="1 2">
    <name type="scientific">Bacteroides finegoldii CL09T03C10</name>
    <dbReference type="NCBI Taxonomy" id="997888"/>
    <lineage>
        <taxon>Bacteria</taxon>
        <taxon>Pseudomonadati</taxon>
        <taxon>Bacteroidota</taxon>
        <taxon>Bacteroidia</taxon>
        <taxon>Bacteroidales</taxon>
        <taxon>Bacteroidaceae</taxon>
        <taxon>Bacteroides</taxon>
    </lineage>
</organism>
<protein>
    <submittedName>
        <fullName evidence="1">Uncharacterized protein</fullName>
    </submittedName>
</protein>
<proteinExistence type="predicted"/>
<gene>
    <name evidence="1" type="ORF">HMPREF1057_01091</name>
</gene>
<name>K5CR05_9BACE</name>
<comment type="caution">
    <text evidence="1">The sequence shown here is derived from an EMBL/GenBank/DDBJ whole genome shotgun (WGS) entry which is preliminary data.</text>
</comment>
<accession>K5CR05</accession>
<dbReference type="Proteomes" id="UP000007995">
    <property type="component" value="Unassembled WGS sequence"/>
</dbReference>
<sequence length="47" mass="5439">MRLVKKVASLVAFFFLCLNGDTELFVDEVGLIKQKRSKVLLFTPFIY</sequence>
<evidence type="ECO:0000313" key="1">
    <source>
        <dbReference type="EMBL" id="EKJ92256.1"/>
    </source>
</evidence>
<reference evidence="1 2" key="1">
    <citation type="submission" date="2012-02" db="EMBL/GenBank/DDBJ databases">
        <title>The Genome Sequence of Bacteroides finegoldii CL09T03C10.</title>
        <authorList>
            <consortium name="The Broad Institute Genome Sequencing Platform"/>
            <person name="Earl A."/>
            <person name="Ward D."/>
            <person name="Feldgarden M."/>
            <person name="Gevers D."/>
            <person name="Zitomersky N.L."/>
            <person name="Coyne M.J."/>
            <person name="Comstock L.E."/>
            <person name="Young S.K."/>
            <person name="Zeng Q."/>
            <person name="Gargeya S."/>
            <person name="Fitzgerald M."/>
            <person name="Haas B."/>
            <person name="Abouelleil A."/>
            <person name="Alvarado L."/>
            <person name="Arachchi H.M."/>
            <person name="Berlin A."/>
            <person name="Chapman S.B."/>
            <person name="Gearin G."/>
            <person name="Goldberg J."/>
            <person name="Griggs A."/>
            <person name="Gujja S."/>
            <person name="Hansen M."/>
            <person name="Heiman D."/>
            <person name="Howarth C."/>
            <person name="Larimer J."/>
            <person name="Lui A."/>
            <person name="MacDonald P.J.P."/>
            <person name="McCowen C."/>
            <person name="Montmayeur A."/>
            <person name="Murphy C."/>
            <person name="Neiman D."/>
            <person name="Pearson M."/>
            <person name="Priest M."/>
            <person name="Roberts A."/>
            <person name="Saif S."/>
            <person name="Shea T."/>
            <person name="Sisk P."/>
            <person name="Stolte C."/>
            <person name="Sykes S."/>
            <person name="Wortman J."/>
            <person name="Nusbaum C."/>
            <person name="Birren B."/>
        </authorList>
    </citation>
    <scope>NUCLEOTIDE SEQUENCE [LARGE SCALE GENOMIC DNA]</scope>
    <source>
        <strain evidence="1 2">CL09T03C10</strain>
    </source>
</reference>
<dbReference type="HOGENOM" id="CLU_3164634_0_0_10"/>